<keyword evidence="8" id="KW-1003">Cell membrane</keyword>
<dbReference type="Pfam" id="PF00420">
    <property type="entry name" value="Oxidored_q2"/>
    <property type="match status" value="1"/>
</dbReference>
<keyword evidence="6 8" id="KW-1133">Transmembrane helix</keyword>
<keyword evidence="5 8" id="KW-0874">Quinone</keyword>
<dbReference type="EC" id="7.1.1.-" evidence="8"/>
<keyword evidence="8" id="KW-0830">Ubiquinone</keyword>
<evidence type="ECO:0000313" key="10">
    <source>
        <dbReference type="Proteomes" id="UP001597264"/>
    </source>
</evidence>
<keyword evidence="8" id="KW-0520">NAD</keyword>
<name>A0ABW3U4H8_9GAMM</name>
<dbReference type="InterPro" id="IPR039428">
    <property type="entry name" value="NUOK/Mnh_C1-like"/>
</dbReference>
<comment type="subcellular location">
    <subcellularLocation>
        <location evidence="8">Cell membrane</location>
        <topology evidence="8">Multi-pass membrane protein</topology>
    </subcellularLocation>
    <subcellularLocation>
        <location evidence="1">Membrane</location>
        <topology evidence="1">Multi-pass membrane protein</topology>
    </subcellularLocation>
</comment>
<evidence type="ECO:0000256" key="8">
    <source>
        <dbReference type="HAMAP-Rule" id="MF_01456"/>
    </source>
</evidence>
<gene>
    <name evidence="8 9" type="primary">nuoK</name>
    <name evidence="9" type="ORF">ACFQ2X_01635</name>
</gene>
<keyword evidence="10" id="KW-1185">Reference proteome</keyword>
<dbReference type="PANTHER" id="PTHR11434:SF16">
    <property type="entry name" value="NADH-UBIQUINONE OXIDOREDUCTASE CHAIN 4L"/>
    <property type="match status" value="1"/>
</dbReference>
<evidence type="ECO:0000256" key="6">
    <source>
        <dbReference type="ARBA" id="ARBA00022989"/>
    </source>
</evidence>
<evidence type="ECO:0000256" key="7">
    <source>
        <dbReference type="ARBA" id="ARBA00023136"/>
    </source>
</evidence>
<comment type="caution">
    <text evidence="9">The sequence shown here is derived from an EMBL/GenBank/DDBJ whole genome shotgun (WGS) entry which is preliminary data.</text>
</comment>
<dbReference type="NCBIfam" id="NF004320">
    <property type="entry name" value="PRK05715.1-2"/>
    <property type="match status" value="1"/>
</dbReference>
<reference evidence="10" key="1">
    <citation type="journal article" date="2019" name="Int. J. Syst. Evol. Microbiol.">
        <title>The Global Catalogue of Microorganisms (GCM) 10K type strain sequencing project: providing services to taxonomists for standard genome sequencing and annotation.</title>
        <authorList>
            <consortium name="The Broad Institute Genomics Platform"/>
            <consortium name="The Broad Institute Genome Sequencing Center for Infectious Disease"/>
            <person name="Wu L."/>
            <person name="Ma J."/>
        </authorList>
    </citation>
    <scope>NUCLEOTIDE SEQUENCE [LARGE SCALE GENOMIC DNA]</scope>
    <source>
        <strain evidence="10">CCUG 54356</strain>
    </source>
</reference>
<keyword evidence="4 8" id="KW-0812">Transmembrane</keyword>
<comment type="function">
    <text evidence="8">NDH-1 shuttles electrons from NADH, via FMN and iron-sulfur (Fe-S) centers, to quinones in the respiratory chain. The immediate electron acceptor for the enzyme in this species is believed to be ubiquinone. Couples the redox reaction to proton translocation (for every two electrons transferred, four hydrogen ions are translocated across the cytoplasmic membrane), and thus conserves the redox energy in a proton gradient.</text>
</comment>
<proteinExistence type="inferred from homology"/>
<dbReference type="GO" id="GO:0050136">
    <property type="term" value="F:NADH dehydrogenase (quinone) (non-electrogenic) activity"/>
    <property type="evidence" value="ECO:0007669"/>
    <property type="project" value="UniProtKB-EC"/>
</dbReference>
<evidence type="ECO:0000313" key="9">
    <source>
        <dbReference type="EMBL" id="MFD1215289.1"/>
    </source>
</evidence>
<dbReference type="RefSeq" id="WP_230437962.1">
    <property type="nucleotide sequence ID" value="NZ_CP087715.1"/>
</dbReference>
<organism evidence="9 10">
    <name type="scientific">Microbulbifer celer</name>
    <dbReference type="NCBI Taxonomy" id="435905"/>
    <lineage>
        <taxon>Bacteria</taxon>
        <taxon>Pseudomonadati</taxon>
        <taxon>Pseudomonadota</taxon>
        <taxon>Gammaproteobacteria</taxon>
        <taxon>Cellvibrionales</taxon>
        <taxon>Microbulbiferaceae</taxon>
        <taxon>Microbulbifer</taxon>
    </lineage>
</organism>
<evidence type="ECO:0000256" key="5">
    <source>
        <dbReference type="ARBA" id="ARBA00022719"/>
    </source>
</evidence>
<keyword evidence="3 8" id="KW-0813">Transport</keyword>
<comment type="catalytic activity">
    <reaction evidence="8">
        <text>a quinone + NADH + 5 H(+)(in) = a quinol + NAD(+) + 4 H(+)(out)</text>
        <dbReference type="Rhea" id="RHEA:57888"/>
        <dbReference type="ChEBI" id="CHEBI:15378"/>
        <dbReference type="ChEBI" id="CHEBI:24646"/>
        <dbReference type="ChEBI" id="CHEBI:57540"/>
        <dbReference type="ChEBI" id="CHEBI:57945"/>
        <dbReference type="ChEBI" id="CHEBI:132124"/>
    </reaction>
</comment>
<dbReference type="Proteomes" id="UP001597264">
    <property type="component" value="Unassembled WGS sequence"/>
</dbReference>
<comment type="subunit">
    <text evidence="8">NDH-1 is composed of 14 different subunits. Subunits NuoA, H, J, K, L, M, N constitute the membrane sector of the complex.</text>
</comment>
<evidence type="ECO:0000256" key="1">
    <source>
        <dbReference type="ARBA" id="ARBA00004141"/>
    </source>
</evidence>
<dbReference type="Gene3D" id="1.10.287.3510">
    <property type="match status" value="1"/>
</dbReference>
<dbReference type="NCBIfam" id="NF004319">
    <property type="entry name" value="PRK05715.1-1"/>
    <property type="match status" value="1"/>
</dbReference>
<dbReference type="HAMAP" id="MF_01456">
    <property type="entry name" value="NDH1_NuoK"/>
    <property type="match status" value="1"/>
</dbReference>
<evidence type="ECO:0000256" key="3">
    <source>
        <dbReference type="ARBA" id="ARBA00022448"/>
    </source>
</evidence>
<comment type="similarity">
    <text evidence="2 8">Belongs to the complex I subunit 4L family.</text>
</comment>
<feature type="transmembrane region" description="Helical" evidence="8">
    <location>
        <begin position="70"/>
        <end position="91"/>
    </location>
</feature>
<feature type="transmembrane region" description="Helical" evidence="8">
    <location>
        <begin position="12"/>
        <end position="33"/>
    </location>
</feature>
<keyword evidence="7 8" id="KW-0472">Membrane</keyword>
<protein>
    <recommendedName>
        <fullName evidence="8">NADH-quinone oxidoreductase subunit K</fullName>
        <ecNumber evidence="8">7.1.1.-</ecNumber>
    </recommendedName>
    <alternativeName>
        <fullName evidence="8">NADH dehydrogenase I subunit K</fullName>
    </alternativeName>
    <alternativeName>
        <fullName evidence="8">NDH-1 subunit K</fullName>
    </alternativeName>
</protein>
<keyword evidence="9" id="KW-0560">Oxidoreductase</keyword>
<accession>A0ABW3U4H8</accession>
<sequence length="110" mass="11843">MPPETASTLQQIPLVHGLIFAAILFCVGIVGLLVRRNILFTLMSLEICTNAAALAFVLAGAHWGSADGQAMYVLIITIAAAEIAIALALVLQLYRHHYTLDIDQIKAMRG</sequence>
<evidence type="ECO:0000256" key="4">
    <source>
        <dbReference type="ARBA" id="ARBA00022692"/>
    </source>
</evidence>
<feature type="transmembrane region" description="Helical" evidence="8">
    <location>
        <begin position="45"/>
        <end position="64"/>
    </location>
</feature>
<keyword evidence="8" id="KW-1278">Translocase</keyword>
<evidence type="ECO:0000256" key="2">
    <source>
        <dbReference type="ARBA" id="ARBA00010519"/>
    </source>
</evidence>
<dbReference type="InterPro" id="IPR001133">
    <property type="entry name" value="NADH_UbQ_OxRdtase_chain4L/K"/>
</dbReference>
<dbReference type="PANTHER" id="PTHR11434">
    <property type="entry name" value="NADH-UBIQUINONE OXIDOREDUCTASE SUBUNIT ND4L"/>
    <property type="match status" value="1"/>
</dbReference>
<dbReference type="EMBL" id="JBHTLR010000004">
    <property type="protein sequence ID" value="MFD1215289.1"/>
    <property type="molecule type" value="Genomic_DNA"/>
</dbReference>